<dbReference type="SUPFAM" id="SSF109604">
    <property type="entry name" value="HD-domain/PDEase-like"/>
    <property type="match status" value="1"/>
</dbReference>
<name>H9UMP3_SPIAZ</name>
<proteinExistence type="predicted"/>
<dbReference type="eggNOG" id="COG2844">
    <property type="taxonomic scope" value="Bacteria"/>
</dbReference>
<dbReference type="Gene3D" id="1.10.3090.10">
    <property type="entry name" value="cca-adding enzyme, domain 2"/>
    <property type="match status" value="1"/>
</dbReference>
<dbReference type="Proteomes" id="UP000007383">
    <property type="component" value="Chromosome"/>
</dbReference>
<dbReference type="AlphaFoldDB" id="H9UMP3"/>
<organism evidence="3 4">
    <name type="scientific">Spirochaeta africana (strain ATCC 700263 / DSM 8902 / Z-7692)</name>
    <dbReference type="NCBI Taxonomy" id="889378"/>
    <lineage>
        <taxon>Bacteria</taxon>
        <taxon>Pseudomonadati</taxon>
        <taxon>Spirochaetota</taxon>
        <taxon>Spirochaetia</taxon>
        <taxon>Spirochaetales</taxon>
        <taxon>Spirochaetaceae</taxon>
        <taxon>Spirochaeta</taxon>
    </lineage>
</organism>
<dbReference type="PANTHER" id="PTHR47545">
    <property type="entry name" value="MULTIFUNCTIONAL CCA PROTEIN"/>
    <property type="match status" value="1"/>
</dbReference>
<evidence type="ECO:0000313" key="3">
    <source>
        <dbReference type="EMBL" id="AFG38786.1"/>
    </source>
</evidence>
<dbReference type="Pfam" id="PF01966">
    <property type="entry name" value="HD"/>
    <property type="match status" value="1"/>
</dbReference>
<evidence type="ECO:0000256" key="1">
    <source>
        <dbReference type="ARBA" id="ARBA00022741"/>
    </source>
</evidence>
<dbReference type="PATRIC" id="fig|889378.3.peg.2735"/>
<dbReference type="EMBL" id="CP003282">
    <property type="protein sequence ID" value="AFG38786.1"/>
    <property type="molecule type" value="Genomic_DNA"/>
</dbReference>
<dbReference type="OrthoDB" id="9805698at2"/>
<keyword evidence="3" id="KW-0378">Hydrolase</keyword>
<reference evidence="4" key="1">
    <citation type="journal article" date="2013" name="Stand. Genomic Sci.">
        <title>Complete genome sequence of the halophilic bacterium Spirochaeta africana type strain (Z-7692(T)) from the alkaline Lake Magadi in the East African Rift.</title>
        <authorList>
            <person name="Liolos K."/>
            <person name="Abt B."/>
            <person name="Scheuner C."/>
            <person name="Teshima H."/>
            <person name="Held B."/>
            <person name="Lapidus A."/>
            <person name="Nolan M."/>
            <person name="Lucas S."/>
            <person name="Deshpande S."/>
            <person name="Cheng J.F."/>
            <person name="Tapia R."/>
            <person name="Goodwin L.A."/>
            <person name="Pitluck S."/>
            <person name="Pagani I."/>
            <person name="Ivanova N."/>
            <person name="Mavromatis K."/>
            <person name="Mikhailova N."/>
            <person name="Huntemann M."/>
            <person name="Pati A."/>
            <person name="Chen A."/>
            <person name="Palaniappan K."/>
            <person name="Land M."/>
            <person name="Rohde M."/>
            <person name="Tindall B.J."/>
            <person name="Detter J.C."/>
            <person name="Goker M."/>
            <person name="Bristow J."/>
            <person name="Eisen J.A."/>
            <person name="Markowitz V."/>
            <person name="Hugenholtz P."/>
            <person name="Woyke T."/>
            <person name="Klenk H.P."/>
            <person name="Kyrpides N.C."/>
        </authorList>
    </citation>
    <scope>NUCLEOTIDE SEQUENCE</scope>
    <source>
        <strain evidence="4">ATCC 700263 / DSM 8902 / Z-7692</strain>
    </source>
</reference>
<dbReference type="HOGENOM" id="CLU_637667_0_0_12"/>
<dbReference type="InterPro" id="IPR003607">
    <property type="entry name" value="HD/PDEase_dom"/>
</dbReference>
<keyword evidence="1" id="KW-0547">Nucleotide-binding</keyword>
<dbReference type="InterPro" id="IPR050124">
    <property type="entry name" value="tRNA_CCA-adding_enzyme"/>
</dbReference>
<dbReference type="GO" id="GO:0016787">
    <property type="term" value="F:hydrolase activity"/>
    <property type="evidence" value="ECO:0007669"/>
    <property type="project" value="UniProtKB-KW"/>
</dbReference>
<keyword evidence="4" id="KW-1185">Reference proteome</keyword>
<gene>
    <name evidence="3" type="ordered locus">Spiaf_2762</name>
</gene>
<dbReference type="RefSeq" id="WP_014456768.1">
    <property type="nucleotide sequence ID" value="NC_017098.1"/>
</dbReference>
<accession>H9UMP3</accession>
<protein>
    <submittedName>
        <fullName evidence="3">Putative HD superfamily hydrolase</fullName>
    </submittedName>
</protein>
<dbReference type="InterPro" id="IPR006674">
    <property type="entry name" value="HD_domain"/>
</dbReference>
<evidence type="ECO:0000259" key="2">
    <source>
        <dbReference type="Pfam" id="PF01966"/>
    </source>
</evidence>
<evidence type="ECO:0000313" key="4">
    <source>
        <dbReference type="Proteomes" id="UP000007383"/>
    </source>
</evidence>
<feature type="domain" description="HD" evidence="2">
    <location>
        <begin position="219"/>
        <end position="301"/>
    </location>
</feature>
<sequence>MQLLQDLKQLPVPVFLSGVSAMRHYLGLPLAPMTTLTLAGDLVTVARNFAEPQFCSVPGVDAVVEHPDTTMLIRCAEQPPSPDAGTTPASSISSWHYSPHSSTYIDQASVYKQLRGGELKTEIASADDAVHAALALAQLPLQPSNPLRHPPAIMSGEIGPHELSRDAQRILLEGILGGEQARTALEHLHDWGWIRAFWPQLAEMDATEQGKSEHPEGNVWQHSLEALTHRKTLDIRVGLAVLLHDSGKPYARQTARHRFHLHADIGADLASRLLGSLGFPPDIIRDVCWLIRHHSFPGALAKLPQHRTAPLMANPLFPLLLELYRCDLSATFRGPEGYYSACTVYRRFLKYEKNPFRDPAGKKLLNSLVE</sequence>
<dbReference type="GO" id="GO:0000166">
    <property type="term" value="F:nucleotide binding"/>
    <property type="evidence" value="ECO:0007669"/>
    <property type="project" value="UniProtKB-KW"/>
</dbReference>
<dbReference type="STRING" id="889378.Spiaf_2762"/>
<dbReference type="CDD" id="cd00077">
    <property type="entry name" value="HDc"/>
    <property type="match status" value="1"/>
</dbReference>
<dbReference type="KEGG" id="sfc:Spiaf_2762"/>